<dbReference type="PANTHER" id="PTHR11638:SF18">
    <property type="entry name" value="HEAT SHOCK PROTEIN 104"/>
    <property type="match status" value="1"/>
</dbReference>
<gene>
    <name evidence="12" type="ORF">F1B92_07450</name>
</gene>
<dbReference type="CDD" id="cd19499">
    <property type="entry name" value="RecA-like_ClpB_Hsp104-like"/>
    <property type="match status" value="1"/>
</dbReference>
<evidence type="ECO:0000256" key="8">
    <source>
        <dbReference type="PROSITE-ProRule" id="PRU01251"/>
    </source>
</evidence>
<name>A0A6L5WIY3_9BACT</name>
<keyword evidence="13" id="KW-1185">Reference proteome</keyword>
<sequence length="859" mass="95929">MKNILETLTDQMREVLESSISLSIHSKNIEVKPLHILWALSADSSSLLNQILNKFNISKEALELEIKSKISNLPTSSNASKENIKISMDMINSLENAKGLMAKNGDSFIAIDTWILANLQTSPLKEILSKFIDLNEIKKELEALRAGQKIDSKTADETMDSLAKFGIDLTQKAKEGKLDPVIGRDEELQRVMQILIRKTKNNPILLGEPGVGKTAIVESLAQKIAKNDVPTSLQNKKLIALDMSALIAGAKYRGEFEDRLKAVINEVIKAKNIILFIDEIHTIVGAGAGEGGMDAANILKPALARGELHTIGATTLKEYRKYFEKDAALQRRFQPVNVGEPSVNEALQILRGIKEKLEVHHNVSITDSALVAAAKLSGRYISGRFLPDKAIDLIDEAAAELKMQIESEPFELAKAKREILTLQVEKEALKMESAEKNRIRLEEIEKELANLNENKNALNSQFENEKSVFNDISIAKKEIDSLKNEAEIARRNGDLNKAAEIEYGKIPNKENEIKSLEEKWAKMQENGTLLKNEVDENLIAGILSKWTGISVSKMLTSEKEKYLNIENHLKESVIGQDEALHALSRAIKRNKAGLSSENRPIGSFLFLGPTGVGKTESAKALAKFLFDDEKAMIRFDMSEYMEKHSVSRLLGAPPGYVGYDEGGQLTEAVRRKPYSVLLFDEIEKAHKDVFNILLGILDDGRATDNKGVTVDFKNTIIILTSNIASNEIMLYNDDKQKQQDLVKEALKGYFKPEFLNRLDDIIIFNPLNEDNLIEIVGIMFKSLEKTLENRNIKANLTNNAKKLIAEVGFDAEFGARPLRRAMYELVEDEIAEMILKDEIKDGDEILIDAVDDKIKIKAL</sequence>
<feature type="coiled-coil region" evidence="10">
    <location>
        <begin position="412"/>
        <end position="526"/>
    </location>
</feature>
<dbReference type="Pfam" id="PF07724">
    <property type="entry name" value="AAA_2"/>
    <property type="match status" value="1"/>
</dbReference>
<dbReference type="Gene3D" id="1.10.8.60">
    <property type="match status" value="1"/>
</dbReference>
<evidence type="ECO:0000256" key="4">
    <source>
        <dbReference type="ARBA" id="ARBA00022741"/>
    </source>
</evidence>
<accession>A0A6L5WIY3</accession>
<evidence type="ECO:0000256" key="2">
    <source>
        <dbReference type="ARBA" id="ARBA00017574"/>
    </source>
</evidence>
<dbReference type="InterPro" id="IPR036628">
    <property type="entry name" value="Clp_N_dom_sf"/>
</dbReference>
<comment type="subunit">
    <text evidence="7">Homohexamer. The oligomerization is ATP-dependent.</text>
</comment>
<dbReference type="RefSeq" id="WP_154571246.1">
    <property type="nucleotide sequence ID" value="NZ_VWSJ01000033.1"/>
</dbReference>
<dbReference type="CDD" id="cd00009">
    <property type="entry name" value="AAA"/>
    <property type="match status" value="1"/>
</dbReference>
<evidence type="ECO:0000256" key="3">
    <source>
        <dbReference type="ARBA" id="ARBA00022737"/>
    </source>
</evidence>
<keyword evidence="5 9" id="KW-0067">ATP-binding</keyword>
<dbReference type="GO" id="GO:0016887">
    <property type="term" value="F:ATP hydrolysis activity"/>
    <property type="evidence" value="ECO:0007669"/>
    <property type="project" value="InterPro"/>
</dbReference>
<evidence type="ECO:0000256" key="10">
    <source>
        <dbReference type="SAM" id="Coils"/>
    </source>
</evidence>
<evidence type="ECO:0000313" key="13">
    <source>
        <dbReference type="Proteomes" id="UP000476338"/>
    </source>
</evidence>
<evidence type="ECO:0000259" key="11">
    <source>
        <dbReference type="PROSITE" id="PS51903"/>
    </source>
</evidence>
<dbReference type="InterPro" id="IPR050130">
    <property type="entry name" value="ClpA_ClpB"/>
</dbReference>
<dbReference type="AlphaFoldDB" id="A0A6L5WIY3"/>
<dbReference type="Gene3D" id="3.40.50.300">
    <property type="entry name" value="P-loop containing nucleotide triphosphate hydrolases"/>
    <property type="match status" value="3"/>
</dbReference>
<dbReference type="Pfam" id="PF00004">
    <property type="entry name" value="AAA"/>
    <property type="match status" value="1"/>
</dbReference>
<dbReference type="Pfam" id="PF10431">
    <property type="entry name" value="ClpB_D2-small"/>
    <property type="match status" value="1"/>
</dbReference>
<dbReference type="InterPro" id="IPR027417">
    <property type="entry name" value="P-loop_NTPase"/>
</dbReference>
<dbReference type="InterPro" id="IPR004176">
    <property type="entry name" value="Clp_R_N"/>
</dbReference>
<dbReference type="PROSITE" id="PS00870">
    <property type="entry name" value="CLPAB_1"/>
    <property type="match status" value="1"/>
</dbReference>
<dbReference type="PANTHER" id="PTHR11638">
    <property type="entry name" value="ATP-DEPENDENT CLP PROTEASE"/>
    <property type="match status" value="1"/>
</dbReference>
<dbReference type="GO" id="GO:0034605">
    <property type="term" value="P:cellular response to heat"/>
    <property type="evidence" value="ECO:0007669"/>
    <property type="project" value="TreeGrafter"/>
</dbReference>
<dbReference type="InterPro" id="IPR018368">
    <property type="entry name" value="ClpA/B_CS1"/>
</dbReference>
<dbReference type="Gene3D" id="1.10.1780.10">
    <property type="entry name" value="Clp, N-terminal domain"/>
    <property type="match status" value="1"/>
</dbReference>
<dbReference type="Proteomes" id="UP000476338">
    <property type="component" value="Unassembled WGS sequence"/>
</dbReference>
<dbReference type="PRINTS" id="PR00300">
    <property type="entry name" value="CLPPROTEASEA"/>
</dbReference>
<dbReference type="FunFam" id="3.40.50.300:FF:000120">
    <property type="entry name" value="ATP-dependent chaperone ClpB"/>
    <property type="match status" value="1"/>
</dbReference>
<keyword evidence="3 8" id="KW-0677">Repeat</keyword>
<dbReference type="FunFam" id="3.40.50.300:FF:000025">
    <property type="entry name" value="ATP-dependent Clp protease subunit"/>
    <property type="match status" value="1"/>
</dbReference>
<organism evidence="12 13">
    <name type="scientific">Campylobacter portucalensis</name>
    <dbReference type="NCBI Taxonomy" id="2608384"/>
    <lineage>
        <taxon>Bacteria</taxon>
        <taxon>Pseudomonadati</taxon>
        <taxon>Campylobacterota</taxon>
        <taxon>Epsilonproteobacteria</taxon>
        <taxon>Campylobacterales</taxon>
        <taxon>Campylobacteraceae</taxon>
        <taxon>Campylobacter</taxon>
    </lineage>
</organism>
<dbReference type="InterPro" id="IPR001270">
    <property type="entry name" value="ClpA/B"/>
</dbReference>
<dbReference type="FunFam" id="3.40.50.300:FF:000010">
    <property type="entry name" value="Chaperone clpB 1, putative"/>
    <property type="match status" value="1"/>
</dbReference>
<dbReference type="InterPro" id="IPR019489">
    <property type="entry name" value="Clp_ATPase_C"/>
</dbReference>
<dbReference type="InterPro" id="IPR003593">
    <property type="entry name" value="AAA+_ATPase"/>
</dbReference>
<dbReference type="SUPFAM" id="SSF52540">
    <property type="entry name" value="P-loop containing nucleoside triphosphate hydrolases"/>
    <property type="match status" value="2"/>
</dbReference>
<evidence type="ECO:0000256" key="1">
    <source>
        <dbReference type="ARBA" id="ARBA00008675"/>
    </source>
</evidence>
<keyword evidence="10" id="KW-0175">Coiled coil</keyword>
<evidence type="ECO:0000256" key="6">
    <source>
        <dbReference type="ARBA" id="ARBA00023186"/>
    </source>
</evidence>
<dbReference type="PROSITE" id="PS51903">
    <property type="entry name" value="CLP_R"/>
    <property type="match status" value="1"/>
</dbReference>
<dbReference type="Pfam" id="PF17871">
    <property type="entry name" value="AAA_lid_9"/>
    <property type="match status" value="1"/>
</dbReference>
<evidence type="ECO:0000256" key="9">
    <source>
        <dbReference type="RuleBase" id="RU004432"/>
    </source>
</evidence>
<dbReference type="InterPro" id="IPR003959">
    <property type="entry name" value="ATPase_AAA_core"/>
</dbReference>
<dbReference type="SUPFAM" id="SSF81923">
    <property type="entry name" value="Double Clp-N motif"/>
    <property type="match status" value="1"/>
</dbReference>
<dbReference type="GO" id="GO:0005737">
    <property type="term" value="C:cytoplasm"/>
    <property type="evidence" value="ECO:0007669"/>
    <property type="project" value="TreeGrafter"/>
</dbReference>
<keyword evidence="4 9" id="KW-0547">Nucleotide-binding</keyword>
<dbReference type="SMART" id="SM00382">
    <property type="entry name" value="AAA"/>
    <property type="match status" value="2"/>
</dbReference>
<evidence type="ECO:0000313" key="12">
    <source>
        <dbReference type="EMBL" id="MSN96994.1"/>
    </source>
</evidence>
<evidence type="ECO:0000256" key="7">
    <source>
        <dbReference type="ARBA" id="ARBA00026057"/>
    </source>
</evidence>
<dbReference type="SMART" id="SM01086">
    <property type="entry name" value="ClpB_D2-small"/>
    <property type="match status" value="1"/>
</dbReference>
<keyword evidence="6 9" id="KW-0143">Chaperone</keyword>
<protein>
    <recommendedName>
        <fullName evidence="2">Chaperone protein ClpB</fullName>
    </recommendedName>
</protein>
<comment type="similarity">
    <text evidence="1 9">Belongs to the ClpA/ClpB family.</text>
</comment>
<dbReference type="InterPro" id="IPR041546">
    <property type="entry name" value="ClpA/ClpB_AAA_lid"/>
</dbReference>
<dbReference type="Pfam" id="PF02861">
    <property type="entry name" value="Clp_N"/>
    <property type="match status" value="1"/>
</dbReference>
<reference evidence="12 13" key="1">
    <citation type="submission" date="2019-09" db="EMBL/GenBank/DDBJ databases">
        <authorList>
            <person name="Silva M."/>
            <person name="Pereira G."/>
            <person name="Lopes-Da-Costa L."/>
            <person name="Silva E."/>
        </authorList>
    </citation>
    <scope>NUCLEOTIDE SEQUENCE [LARGE SCALE GENOMIC DNA]</scope>
    <source>
        <strain evidence="12 13">FMV-PI01</strain>
    </source>
</reference>
<dbReference type="GO" id="GO:0005524">
    <property type="term" value="F:ATP binding"/>
    <property type="evidence" value="ECO:0007669"/>
    <property type="project" value="UniProtKB-KW"/>
</dbReference>
<feature type="domain" description="Clp R" evidence="11">
    <location>
        <begin position="5"/>
        <end position="147"/>
    </location>
</feature>
<evidence type="ECO:0000256" key="5">
    <source>
        <dbReference type="ARBA" id="ARBA00022840"/>
    </source>
</evidence>
<dbReference type="EMBL" id="VWSJ01000033">
    <property type="protein sequence ID" value="MSN96994.1"/>
    <property type="molecule type" value="Genomic_DNA"/>
</dbReference>
<proteinExistence type="inferred from homology"/>
<comment type="caution">
    <text evidence="12">The sequence shown here is derived from an EMBL/GenBank/DDBJ whole genome shotgun (WGS) entry which is preliminary data.</text>
</comment>
<dbReference type="InterPro" id="IPR028299">
    <property type="entry name" value="ClpA/B_CS2"/>
</dbReference>
<dbReference type="PROSITE" id="PS00871">
    <property type="entry name" value="CLPAB_2"/>
    <property type="match status" value="1"/>
</dbReference>
<reference evidence="12 13" key="2">
    <citation type="submission" date="2020-03" db="EMBL/GenBank/DDBJ databases">
        <title>Campylobacter portucalensis sp. nov., a new species of Campylobacter isolated from the reproductive tract of bulls.</title>
        <authorList>
            <person name="Silva M.F."/>
            <person name="Pereira G."/>
            <person name="Carneiro C."/>
            <person name="Hemphill A."/>
            <person name="Mateus L."/>
            <person name="Lopes-Da-Costa L."/>
            <person name="Silva E."/>
        </authorList>
    </citation>
    <scope>NUCLEOTIDE SEQUENCE [LARGE SCALE GENOMIC DNA]</scope>
    <source>
        <strain evidence="12 13">FMV-PI01</strain>
    </source>
</reference>